<evidence type="ECO:0000256" key="1">
    <source>
        <dbReference type="SAM" id="Phobius"/>
    </source>
</evidence>
<evidence type="ECO:0000313" key="2">
    <source>
        <dbReference type="EMBL" id="MDY0743386.1"/>
    </source>
</evidence>
<comment type="caution">
    <text evidence="2">The sequence shown here is derived from an EMBL/GenBank/DDBJ whole genome shotgun (WGS) entry which is preliminary data.</text>
</comment>
<reference evidence="2 3" key="1">
    <citation type="submission" date="2023-11" db="EMBL/GenBank/DDBJ databases">
        <title>Paucibacter sp. nov., isolated from fresh soil in Korea.</title>
        <authorList>
            <person name="Le N.T.T."/>
        </authorList>
    </citation>
    <scope>NUCLEOTIDE SEQUENCE [LARGE SCALE GENOMIC DNA]</scope>
    <source>
        <strain evidence="2 3">R3-3</strain>
    </source>
</reference>
<gene>
    <name evidence="2" type="ORF">SNE35_02670</name>
</gene>
<keyword evidence="3" id="KW-1185">Reference proteome</keyword>
<sequence length="147" mass="15945">MLILEALGDVGKLLDRVDEVKASLAASCEALSQASAALQAQSAAIDARITRLTDAATAHVVKHIAQQADKATRQSIDLHLRAMDEAAQALFTRNVGPAIHRLTQPLQRLYEVVKETSNPWNSWLTHAASAILAGTLTWFLLSGLWRP</sequence>
<keyword evidence="1" id="KW-0812">Transmembrane</keyword>
<organism evidence="2 3">
    <name type="scientific">Roseateles agri</name>
    <dbReference type="NCBI Taxonomy" id="3098619"/>
    <lineage>
        <taxon>Bacteria</taxon>
        <taxon>Pseudomonadati</taxon>
        <taxon>Pseudomonadota</taxon>
        <taxon>Betaproteobacteria</taxon>
        <taxon>Burkholderiales</taxon>
        <taxon>Sphaerotilaceae</taxon>
        <taxon>Roseateles</taxon>
    </lineage>
</organism>
<feature type="transmembrane region" description="Helical" evidence="1">
    <location>
        <begin position="123"/>
        <end position="145"/>
    </location>
</feature>
<name>A0ABU5DC79_9BURK</name>
<dbReference type="Proteomes" id="UP001285263">
    <property type="component" value="Unassembled WGS sequence"/>
</dbReference>
<dbReference type="RefSeq" id="WP_320421268.1">
    <property type="nucleotide sequence ID" value="NZ_JAXCLA010000001.1"/>
</dbReference>
<keyword evidence="1" id="KW-0472">Membrane</keyword>
<protein>
    <submittedName>
        <fullName evidence="2">Uncharacterized protein</fullName>
    </submittedName>
</protein>
<proteinExistence type="predicted"/>
<dbReference type="EMBL" id="JAXCLA010000001">
    <property type="protein sequence ID" value="MDY0743386.1"/>
    <property type="molecule type" value="Genomic_DNA"/>
</dbReference>
<evidence type="ECO:0000313" key="3">
    <source>
        <dbReference type="Proteomes" id="UP001285263"/>
    </source>
</evidence>
<accession>A0ABU5DC79</accession>
<keyword evidence="1" id="KW-1133">Transmembrane helix</keyword>